<organism evidence="1 2">
    <name type="scientific">Cronartium quercuum f. sp. fusiforme G11</name>
    <dbReference type="NCBI Taxonomy" id="708437"/>
    <lineage>
        <taxon>Eukaryota</taxon>
        <taxon>Fungi</taxon>
        <taxon>Dikarya</taxon>
        <taxon>Basidiomycota</taxon>
        <taxon>Pucciniomycotina</taxon>
        <taxon>Pucciniomycetes</taxon>
        <taxon>Pucciniales</taxon>
        <taxon>Coleosporiaceae</taxon>
        <taxon>Cronartium</taxon>
    </lineage>
</organism>
<comment type="caution">
    <text evidence="1">The sequence shown here is derived from an EMBL/GenBank/DDBJ whole genome shotgun (WGS) entry which is preliminary data.</text>
</comment>
<proteinExistence type="predicted"/>
<sequence>MRLMDEVEEDRMREGDEIDYELREREREDRREERVGRSEVGYFPVGRGSRGMRWSVCLGPDQARACVGESGSGLRLVDSRQCQEKKEKKMALRKCSLKP</sequence>
<name>A0A9P6N7D2_9BASI</name>
<protein>
    <submittedName>
        <fullName evidence="1">Uncharacterized protein</fullName>
    </submittedName>
</protein>
<dbReference type="AlphaFoldDB" id="A0A9P6N7D2"/>
<reference evidence="1" key="1">
    <citation type="submission" date="2013-11" db="EMBL/GenBank/DDBJ databases">
        <title>Genome sequence of the fusiform rust pathogen reveals effectors for host alternation and coevolution with pine.</title>
        <authorList>
            <consortium name="DOE Joint Genome Institute"/>
            <person name="Smith K."/>
            <person name="Pendleton A."/>
            <person name="Kubisiak T."/>
            <person name="Anderson C."/>
            <person name="Salamov A."/>
            <person name="Aerts A."/>
            <person name="Riley R."/>
            <person name="Clum A."/>
            <person name="Lindquist E."/>
            <person name="Ence D."/>
            <person name="Campbell M."/>
            <person name="Kronenberg Z."/>
            <person name="Feau N."/>
            <person name="Dhillon B."/>
            <person name="Hamelin R."/>
            <person name="Burleigh J."/>
            <person name="Smith J."/>
            <person name="Yandell M."/>
            <person name="Nelson C."/>
            <person name="Grigoriev I."/>
            <person name="Davis J."/>
        </authorList>
    </citation>
    <scope>NUCLEOTIDE SEQUENCE</scope>
    <source>
        <strain evidence="1">G11</strain>
    </source>
</reference>
<accession>A0A9P6N7D2</accession>
<keyword evidence="2" id="KW-1185">Reference proteome</keyword>
<dbReference type="EMBL" id="MU167429">
    <property type="protein sequence ID" value="KAG0140653.1"/>
    <property type="molecule type" value="Genomic_DNA"/>
</dbReference>
<gene>
    <name evidence="1" type="ORF">CROQUDRAFT_664926</name>
</gene>
<evidence type="ECO:0000313" key="1">
    <source>
        <dbReference type="EMBL" id="KAG0140653.1"/>
    </source>
</evidence>
<dbReference type="Proteomes" id="UP000886653">
    <property type="component" value="Unassembled WGS sequence"/>
</dbReference>
<evidence type="ECO:0000313" key="2">
    <source>
        <dbReference type="Proteomes" id="UP000886653"/>
    </source>
</evidence>